<keyword evidence="7 16" id="KW-0472">Membrane</keyword>
<dbReference type="PROSITE" id="PS50892">
    <property type="entry name" value="V_SNARE"/>
    <property type="match status" value="1"/>
</dbReference>
<dbReference type="GO" id="GO:0005765">
    <property type="term" value="C:lysosomal membrane"/>
    <property type="evidence" value="ECO:0007669"/>
    <property type="project" value="UniProtKB-SubCell"/>
</dbReference>
<evidence type="ECO:0000256" key="7">
    <source>
        <dbReference type="ARBA" id="ARBA00023136"/>
    </source>
</evidence>
<dbReference type="InterPro" id="IPR042855">
    <property type="entry name" value="V_SNARE_CC"/>
</dbReference>
<evidence type="ECO:0000256" key="14">
    <source>
        <dbReference type="ARBA" id="ARBA00042194"/>
    </source>
</evidence>
<dbReference type="GO" id="GO:0031201">
    <property type="term" value="C:SNARE complex"/>
    <property type="evidence" value="ECO:0007669"/>
    <property type="project" value="TreeGrafter"/>
</dbReference>
<feature type="domain" description="V-SNARE coiled-coil homology" evidence="18">
    <location>
        <begin position="129"/>
        <end position="189"/>
    </location>
</feature>
<dbReference type="OrthoDB" id="248747at2759"/>
<dbReference type="AlphaFoldDB" id="A0A7J7IXZ3"/>
<keyword evidence="6 16" id="KW-1133">Transmembrane helix</keyword>
<evidence type="ECO:0000256" key="13">
    <source>
        <dbReference type="ARBA" id="ARBA00039269"/>
    </source>
</evidence>
<dbReference type="SUPFAM" id="SSF58038">
    <property type="entry name" value="SNARE fusion complex"/>
    <property type="match status" value="1"/>
</dbReference>
<evidence type="ECO:0000259" key="17">
    <source>
        <dbReference type="PROSITE" id="PS50859"/>
    </source>
</evidence>
<dbReference type="Gene3D" id="3.30.450.50">
    <property type="entry name" value="Longin domain"/>
    <property type="match status" value="1"/>
</dbReference>
<dbReference type="PROSITE" id="PS50859">
    <property type="entry name" value="LONGIN"/>
    <property type="match status" value="1"/>
</dbReference>
<dbReference type="GO" id="GO:0030670">
    <property type="term" value="C:phagocytic vesicle membrane"/>
    <property type="evidence" value="ECO:0007669"/>
    <property type="project" value="UniProtKB-SubCell"/>
</dbReference>
<sequence>MSGVLFCAISRGPTILCCKQRDSSSNFDAVAESMIQNIRTSANTRTTYSGSDQYVFHVVVQGGIIYLCATPTNYRKARAFQFLDEVVQKFTGGSLVVRAGSAGHMELQQDFSNVLNTQMTRFSKEEGDSFTKLQAQVNEVKGVMTENIEKVLQRGERLEDLIDKTTDLEASTNTFKRTTRAVARKYWWQNLKMKIIIGVTVVVVIALIVVVILASTGAFKPKPSQGTPTTTVPPVTHK</sequence>
<dbReference type="GO" id="GO:0015031">
    <property type="term" value="P:protein transport"/>
    <property type="evidence" value="ECO:0007669"/>
    <property type="project" value="UniProtKB-KW"/>
</dbReference>
<name>A0A7J7IXZ3_BUGNE</name>
<comment type="similarity">
    <text evidence="2">Belongs to the synaptobrevin family.</text>
</comment>
<evidence type="ECO:0000256" key="2">
    <source>
        <dbReference type="ARBA" id="ARBA00008025"/>
    </source>
</evidence>
<dbReference type="CDD" id="cd14824">
    <property type="entry name" value="Longin"/>
    <property type="match status" value="1"/>
</dbReference>
<accession>A0A7J7IXZ3</accession>
<dbReference type="GO" id="GO:0006887">
    <property type="term" value="P:exocytosis"/>
    <property type="evidence" value="ECO:0007669"/>
    <property type="project" value="TreeGrafter"/>
</dbReference>
<evidence type="ECO:0000256" key="8">
    <source>
        <dbReference type="ARBA" id="ARBA00037801"/>
    </source>
</evidence>
<dbReference type="Proteomes" id="UP000593567">
    <property type="component" value="Unassembled WGS sequence"/>
</dbReference>
<dbReference type="InterPro" id="IPR010908">
    <property type="entry name" value="Longin_dom"/>
</dbReference>
<evidence type="ECO:0000256" key="10">
    <source>
        <dbReference type="ARBA" id="ARBA00037845"/>
    </source>
</evidence>
<dbReference type="PANTHER" id="PTHR21136">
    <property type="entry name" value="SNARE PROTEINS"/>
    <property type="match status" value="1"/>
</dbReference>
<dbReference type="SUPFAM" id="SSF64356">
    <property type="entry name" value="SNARE-like"/>
    <property type="match status" value="1"/>
</dbReference>
<evidence type="ECO:0000256" key="15">
    <source>
        <dbReference type="PROSITE-ProRule" id="PRU00290"/>
    </source>
</evidence>
<evidence type="ECO:0000256" key="12">
    <source>
        <dbReference type="ARBA" id="ARBA00037875"/>
    </source>
</evidence>
<protein>
    <recommendedName>
        <fullName evidence="13">Vesicle-associated membrane protein 7</fullName>
    </recommendedName>
    <alternativeName>
        <fullName evidence="14">Synaptobrevin-like protein 1</fullName>
    </alternativeName>
</protein>
<evidence type="ECO:0000313" key="20">
    <source>
        <dbReference type="Proteomes" id="UP000593567"/>
    </source>
</evidence>
<proteinExistence type="inferred from homology"/>
<evidence type="ECO:0000256" key="11">
    <source>
        <dbReference type="ARBA" id="ARBA00037863"/>
    </source>
</evidence>
<dbReference type="Pfam" id="PF13774">
    <property type="entry name" value="Longin"/>
    <property type="match status" value="1"/>
</dbReference>
<feature type="transmembrane region" description="Helical" evidence="16">
    <location>
        <begin position="195"/>
        <end position="219"/>
    </location>
</feature>
<evidence type="ECO:0000256" key="6">
    <source>
        <dbReference type="ARBA" id="ARBA00022989"/>
    </source>
</evidence>
<dbReference type="GO" id="GO:0000149">
    <property type="term" value="F:SNARE binding"/>
    <property type="evidence" value="ECO:0007669"/>
    <property type="project" value="TreeGrafter"/>
</dbReference>
<reference evidence="19" key="1">
    <citation type="submission" date="2020-06" db="EMBL/GenBank/DDBJ databases">
        <title>Draft genome of Bugula neritina, a colonial animal packing powerful symbionts and potential medicines.</title>
        <authorList>
            <person name="Rayko M."/>
        </authorList>
    </citation>
    <scope>NUCLEOTIDE SEQUENCE [LARGE SCALE GENOMIC DNA]</scope>
    <source>
        <strain evidence="19">Kwan_BN1</strain>
    </source>
</reference>
<dbReference type="PANTHER" id="PTHR21136:SF168">
    <property type="entry name" value="VESICLE-ASSOCIATED MEMBRANE PROTEIN 9"/>
    <property type="match status" value="1"/>
</dbReference>
<evidence type="ECO:0000256" key="3">
    <source>
        <dbReference type="ARBA" id="ARBA00022448"/>
    </source>
</evidence>
<keyword evidence="4 16" id="KW-0812">Transmembrane</keyword>
<comment type="caution">
    <text evidence="19">The sequence shown here is derived from an EMBL/GenBank/DDBJ whole genome shotgun (WGS) entry which is preliminary data.</text>
</comment>
<dbReference type="Gene3D" id="1.20.5.110">
    <property type="match status" value="1"/>
</dbReference>
<dbReference type="GO" id="GO:0005789">
    <property type="term" value="C:endoplasmic reticulum membrane"/>
    <property type="evidence" value="ECO:0007669"/>
    <property type="project" value="UniProtKB-SubCell"/>
</dbReference>
<keyword evidence="15" id="KW-0175">Coiled coil</keyword>
<dbReference type="InterPro" id="IPR001388">
    <property type="entry name" value="Synaptobrevin-like"/>
</dbReference>
<organism evidence="19 20">
    <name type="scientific">Bugula neritina</name>
    <name type="common">Brown bryozoan</name>
    <name type="synonym">Sertularia neritina</name>
    <dbReference type="NCBI Taxonomy" id="10212"/>
    <lineage>
        <taxon>Eukaryota</taxon>
        <taxon>Metazoa</taxon>
        <taxon>Spiralia</taxon>
        <taxon>Lophotrochozoa</taxon>
        <taxon>Bryozoa</taxon>
        <taxon>Gymnolaemata</taxon>
        <taxon>Cheilostomatida</taxon>
        <taxon>Flustrina</taxon>
        <taxon>Buguloidea</taxon>
        <taxon>Bugulidae</taxon>
        <taxon>Bugula</taxon>
    </lineage>
</organism>
<evidence type="ECO:0000313" key="19">
    <source>
        <dbReference type="EMBL" id="KAF6018792.1"/>
    </source>
</evidence>
<dbReference type="FunFam" id="1.20.5.110:FF:000004">
    <property type="entry name" value="Vesicle-associated membrane protein 7"/>
    <property type="match status" value="1"/>
</dbReference>
<gene>
    <name evidence="19" type="ORF">EB796_022895</name>
</gene>
<evidence type="ECO:0000259" key="18">
    <source>
        <dbReference type="PROSITE" id="PS50892"/>
    </source>
</evidence>
<evidence type="ECO:0000256" key="1">
    <source>
        <dbReference type="ARBA" id="ARBA00004163"/>
    </source>
</evidence>
<comment type="subcellular location">
    <subcellularLocation>
        <location evidence="12">Cytoplasmic vesicle</location>
        <location evidence="12">Phagosome membrane</location>
        <topology evidence="12">Single-pass type IV membrane protein</topology>
    </subcellularLocation>
    <subcellularLocation>
        <location evidence="9">Cytoplasmic vesicle</location>
        <location evidence="9">Secretory vesicle membrane</location>
        <topology evidence="9">Single-pass type IV membrane protein</topology>
    </subcellularLocation>
    <subcellularLocation>
        <location evidence="1">Endoplasmic reticulum membrane</location>
        <topology evidence="1">Single-pass type IV membrane protein</topology>
    </subcellularLocation>
    <subcellularLocation>
        <location evidence="8">Golgi apparatus</location>
        <location evidence="8">trans-Golgi network membrane</location>
        <topology evidence="8">Single-pass type IV membrane protein</topology>
    </subcellularLocation>
    <subcellularLocation>
        <location evidence="10">Late endosome membrane</location>
        <topology evidence="10">Single-pass type IV membrane protein</topology>
    </subcellularLocation>
    <subcellularLocation>
        <location evidence="11">Lysosome membrane</location>
        <topology evidence="11">Single-pass type IV membrane protein</topology>
    </subcellularLocation>
</comment>
<dbReference type="InterPro" id="IPR051097">
    <property type="entry name" value="Synaptobrevin-like_transport"/>
</dbReference>
<dbReference type="InterPro" id="IPR011012">
    <property type="entry name" value="Longin-like_dom_sf"/>
</dbReference>
<evidence type="ECO:0000256" key="5">
    <source>
        <dbReference type="ARBA" id="ARBA00022927"/>
    </source>
</evidence>
<keyword evidence="3" id="KW-0813">Transport</keyword>
<dbReference type="SMART" id="SM01270">
    <property type="entry name" value="Longin"/>
    <property type="match status" value="1"/>
</dbReference>
<feature type="domain" description="Longin" evidence="17">
    <location>
        <begin position="8"/>
        <end position="115"/>
    </location>
</feature>
<keyword evidence="20" id="KW-1185">Reference proteome</keyword>
<evidence type="ECO:0000256" key="16">
    <source>
        <dbReference type="SAM" id="Phobius"/>
    </source>
</evidence>
<keyword evidence="5" id="KW-0653">Protein transport</keyword>
<evidence type="ECO:0000256" key="9">
    <source>
        <dbReference type="ARBA" id="ARBA00037803"/>
    </source>
</evidence>
<dbReference type="PRINTS" id="PR00219">
    <property type="entry name" value="SYNAPTOBREVN"/>
</dbReference>
<dbReference type="GO" id="GO:0006906">
    <property type="term" value="P:vesicle fusion"/>
    <property type="evidence" value="ECO:0007669"/>
    <property type="project" value="TreeGrafter"/>
</dbReference>
<dbReference type="GO" id="GO:0005484">
    <property type="term" value="F:SNAP receptor activity"/>
    <property type="evidence" value="ECO:0007669"/>
    <property type="project" value="TreeGrafter"/>
</dbReference>
<evidence type="ECO:0000256" key="4">
    <source>
        <dbReference type="ARBA" id="ARBA00022692"/>
    </source>
</evidence>
<dbReference type="EMBL" id="VXIV02003275">
    <property type="protein sequence ID" value="KAF6018792.1"/>
    <property type="molecule type" value="Genomic_DNA"/>
</dbReference>
<dbReference type="CDD" id="cd15868">
    <property type="entry name" value="R-SNARE_VAMP8"/>
    <property type="match status" value="1"/>
</dbReference>
<dbReference type="GO" id="GO:0030658">
    <property type="term" value="C:transport vesicle membrane"/>
    <property type="evidence" value="ECO:0007669"/>
    <property type="project" value="UniProtKB-SubCell"/>
</dbReference>
<dbReference type="GO" id="GO:0031902">
    <property type="term" value="C:late endosome membrane"/>
    <property type="evidence" value="ECO:0007669"/>
    <property type="project" value="UniProtKB-SubCell"/>
</dbReference>
<dbReference type="Pfam" id="PF00957">
    <property type="entry name" value="Synaptobrevin"/>
    <property type="match status" value="1"/>
</dbReference>
<dbReference type="GO" id="GO:0005794">
    <property type="term" value="C:Golgi apparatus"/>
    <property type="evidence" value="ECO:0007669"/>
    <property type="project" value="UniProtKB-SubCell"/>
</dbReference>